<evidence type="ECO:0000313" key="2">
    <source>
        <dbReference type="Proteomes" id="UP000779900"/>
    </source>
</evidence>
<dbReference type="AlphaFoldDB" id="A0A937XIE2"/>
<protein>
    <submittedName>
        <fullName evidence="1">Uncharacterized protein</fullName>
    </submittedName>
</protein>
<dbReference type="EMBL" id="VGIR01000051">
    <property type="protein sequence ID" value="MBM3331944.1"/>
    <property type="molecule type" value="Genomic_DNA"/>
</dbReference>
<proteinExistence type="predicted"/>
<dbReference type="Proteomes" id="UP000779900">
    <property type="component" value="Unassembled WGS sequence"/>
</dbReference>
<reference evidence="1" key="1">
    <citation type="submission" date="2019-03" db="EMBL/GenBank/DDBJ databases">
        <title>Lake Tanganyika Metagenome-Assembled Genomes (MAGs).</title>
        <authorList>
            <person name="Tran P."/>
        </authorList>
    </citation>
    <scope>NUCLEOTIDE SEQUENCE</scope>
    <source>
        <strain evidence="1">K_DeepCast_150m_m2_040</strain>
    </source>
</reference>
<name>A0A937XIE2_UNCW3</name>
<comment type="caution">
    <text evidence="1">The sequence shown here is derived from an EMBL/GenBank/DDBJ whole genome shotgun (WGS) entry which is preliminary data.</text>
</comment>
<organism evidence="1 2">
    <name type="scientific">candidate division WOR-3 bacterium</name>
    <dbReference type="NCBI Taxonomy" id="2052148"/>
    <lineage>
        <taxon>Bacteria</taxon>
        <taxon>Bacteria division WOR-3</taxon>
    </lineage>
</organism>
<gene>
    <name evidence="1" type="ORF">FJY68_08870</name>
</gene>
<accession>A0A937XIE2</accession>
<sequence length="202" mass="23605">MRKADLAHNHRKLDAAIERHRDFMRKCIDAQRVIATAEEKRMLAESVILRLCAQWEQFLDEHIADSINVTPVQLGEYLGAAIPKNPSRDLCVALVFGGTYRDFRSFGDLKGFTKRILPDTENPFLQVTNAHARKIDEVYKIRNYLSHYSAYARRSLARMYNDEYHNTRFLEPGQFLLAYDGQRLWSYFDAFQGASEDMKAWY</sequence>
<evidence type="ECO:0000313" key="1">
    <source>
        <dbReference type="EMBL" id="MBM3331944.1"/>
    </source>
</evidence>